<keyword evidence="2" id="KW-1133">Transmembrane helix</keyword>
<feature type="region of interest" description="Disordered" evidence="1">
    <location>
        <begin position="192"/>
        <end position="236"/>
    </location>
</feature>
<sequence>MMVAAAAASPTPSQRLDTAAVASFDSDDFSTNGGGQQRDREVDLSQLFSDVSRTVGNLKNILSNSDTNQSTGTSSRLNSASNILNDIMGNRDDQQSPIAKLFGSSSGVCFKTCGFEDIQAAARRAGELFFTMKVCLIILTMVAVLCFLAITVAVLFYMYKNRHTLRQLTSSNSVNDDGHISVTPLIFSKRTQPLHSNNANNNPPKPPAHQSTTISATTHSANLQKHSPVSNSSSSD</sequence>
<keyword evidence="2" id="KW-0812">Transmembrane</keyword>
<organism evidence="3 4">
    <name type="scientific">Panagrolaimus superbus</name>
    <dbReference type="NCBI Taxonomy" id="310955"/>
    <lineage>
        <taxon>Eukaryota</taxon>
        <taxon>Metazoa</taxon>
        <taxon>Ecdysozoa</taxon>
        <taxon>Nematoda</taxon>
        <taxon>Chromadorea</taxon>
        <taxon>Rhabditida</taxon>
        <taxon>Tylenchina</taxon>
        <taxon>Panagrolaimomorpha</taxon>
        <taxon>Panagrolaimoidea</taxon>
        <taxon>Panagrolaimidae</taxon>
        <taxon>Panagrolaimus</taxon>
    </lineage>
</organism>
<protein>
    <submittedName>
        <fullName evidence="4">Uncharacterized protein</fullName>
    </submittedName>
</protein>
<evidence type="ECO:0000256" key="1">
    <source>
        <dbReference type="SAM" id="MobiDB-lite"/>
    </source>
</evidence>
<name>A0A914YVG3_9BILA</name>
<evidence type="ECO:0000256" key="2">
    <source>
        <dbReference type="SAM" id="Phobius"/>
    </source>
</evidence>
<reference evidence="4" key="1">
    <citation type="submission" date="2022-11" db="UniProtKB">
        <authorList>
            <consortium name="WormBaseParasite"/>
        </authorList>
    </citation>
    <scope>IDENTIFICATION</scope>
</reference>
<proteinExistence type="predicted"/>
<feature type="transmembrane region" description="Helical" evidence="2">
    <location>
        <begin position="136"/>
        <end position="159"/>
    </location>
</feature>
<keyword evidence="2" id="KW-0472">Membrane</keyword>
<dbReference type="WBParaSite" id="PSU_v2.g4575.t1">
    <property type="protein sequence ID" value="PSU_v2.g4575.t1"/>
    <property type="gene ID" value="PSU_v2.g4575"/>
</dbReference>
<evidence type="ECO:0000313" key="3">
    <source>
        <dbReference type="Proteomes" id="UP000887577"/>
    </source>
</evidence>
<keyword evidence="3" id="KW-1185">Reference proteome</keyword>
<feature type="compositionally biased region" description="Polar residues" evidence="1">
    <location>
        <begin position="209"/>
        <end position="236"/>
    </location>
</feature>
<dbReference type="AlphaFoldDB" id="A0A914YVG3"/>
<evidence type="ECO:0000313" key="4">
    <source>
        <dbReference type="WBParaSite" id="PSU_v2.g4575.t1"/>
    </source>
</evidence>
<accession>A0A914YVG3</accession>
<dbReference type="Proteomes" id="UP000887577">
    <property type="component" value="Unplaced"/>
</dbReference>